<dbReference type="InterPro" id="IPR036908">
    <property type="entry name" value="RlpA-like_sf"/>
</dbReference>
<feature type="non-terminal residue" evidence="4">
    <location>
        <position position="582"/>
    </location>
</feature>
<feature type="chain" id="PRO_5020987010" description="GIT Spa2 homology (SHD) domain-containing protein" evidence="2">
    <location>
        <begin position="22"/>
        <end position="582"/>
    </location>
</feature>
<keyword evidence="1 2" id="KW-0732">Signal</keyword>
<dbReference type="Proteomes" id="UP000310158">
    <property type="component" value="Unassembled WGS sequence"/>
</dbReference>
<organism evidence="4 5">
    <name type="scientific">Bondarzewia mesenterica</name>
    <dbReference type="NCBI Taxonomy" id="1095465"/>
    <lineage>
        <taxon>Eukaryota</taxon>
        <taxon>Fungi</taxon>
        <taxon>Dikarya</taxon>
        <taxon>Basidiomycota</taxon>
        <taxon>Agaricomycotina</taxon>
        <taxon>Agaricomycetes</taxon>
        <taxon>Russulales</taxon>
        <taxon>Bondarzewiaceae</taxon>
        <taxon>Bondarzewia</taxon>
    </lineage>
</organism>
<name>A0A4S4LAP7_9AGAM</name>
<evidence type="ECO:0000313" key="4">
    <source>
        <dbReference type="EMBL" id="THH08776.1"/>
    </source>
</evidence>
<feature type="domain" description="GIT Spa2 homology (SHD)" evidence="3">
    <location>
        <begin position="471"/>
        <end position="501"/>
    </location>
</feature>
<dbReference type="SUPFAM" id="SSF50685">
    <property type="entry name" value="Barwin-like endoglucanases"/>
    <property type="match status" value="2"/>
</dbReference>
<evidence type="ECO:0000259" key="3">
    <source>
        <dbReference type="SMART" id="SM00555"/>
    </source>
</evidence>
<gene>
    <name evidence="4" type="ORF">EW146_g8880</name>
</gene>
<dbReference type="PANTHER" id="PTHR31836">
    <property type="match status" value="1"/>
</dbReference>
<dbReference type="OrthoDB" id="5588096at2759"/>
<dbReference type="InterPro" id="IPR051477">
    <property type="entry name" value="Expansin_CellWall"/>
</dbReference>
<protein>
    <recommendedName>
        <fullName evidence="3">GIT Spa2 homology (SHD) domain-containing protein</fullName>
    </recommendedName>
</protein>
<dbReference type="CDD" id="cd22191">
    <property type="entry name" value="DPBB_RlpA_EXP_N-like"/>
    <property type="match status" value="2"/>
</dbReference>
<keyword evidence="5" id="KW-1185">Reference proteome</keyword>
<dbReference type="Pfam" id="PF08518">
    <property type="entry name" value="GIT_SHD"/>
    <property type="match status" value="2"/>
</dbReference>
<evidence type="ECO:0000256" key="2">
    <source>
        <dbReference type="SAM" id="SignalP"/>
    </source>
</evidence>
<dbReference type="EMBL" id="SGPL01000674">
    <property type="protein sequence ID" value="THH08776.1"/>
    <property type="molecule type" value="Genomic_DNA"/>
</dbReference>
<proteinExistence type="predicted"/>
<feature type="domain" description="GIT Spa2 homology (SHD)" evidence="3">
    <location>
        <begin position="522"/>
        <end position="552"/>
    </location>
</feature>
<dbReference type="Gene3D" id="2.40.40.10">
    <property type="entry name" value="RlpA-like domain"/>
    <property type="match status" value="2"/>
</dbReference>
<feature type="signal peptide" evidence="2">
    <location>
        <begin position="1"/>
        <end position="21"/>
    </location>
</feature>
<dbReference type="InterPro" id="IPR013724">
    <property type="entry name" value="GIT_SHD"/>
</dbReference>
<dbReference type="PANTHER" id="PTHR31836:SF28">
    <property type="entry name" value="SRCR DOMAIN-CONTAINING PROTEIN-RELATED"/>
    <property type="match status" value="1"/>
</dbReference>
<accession>A0A4S4LAP7</accession>
<evidence type="ECO:0000313" key="5">
    <source>
        <dbReference type="Proteomes" id="UP000310158"/>
    </source>
</evidence>
<sequence length="582" mass="62609">MVALTRFAALVSVFTVGSALATPASVVRRSYSGEGTLYEPGAGACGFTNHASDLVVAVSYDMFGAGNNPNNNPICGKEVTVSFQGKSVTAQVMDRCAACNVDDLDLSPGAFEQLASPSLERIAITIYSVFGELLQSVEGRAKANGTASGTPTVPTLGVITRDNGSSVRVPPIHPAIFEFTSELPTAAHFLVTDYHDGGHGTQSGRRSRATHHTARPATVRSGHKCDFSGFRLTLNASLIVHLLVSLVHATGLRATLLGGDGGVSARAAVLSYGAMVALTRLVALVSVFTAGSVMAAPAHLVRRSFSGDGTFYAPGLGSCGISNTASDFIVAISHDMFDTFPGAGPNPNTNPVCGKKVTASSFKASVRAIGRGDLRWQDDRWNGIESDRWSNVDIRGRGKSLPSLATTTTTTMNYRTESYAYCPIEDPAPVDPIARTHFEELSRYLAFILATGGLTHSVPTPFPDPGCRIPARQALIRLTRQQFQELSTDVYDELVRRKNDSDTRKVPFLPVRDDFHPDRNRARQNLATVSTARFKDLSVDVYYELARRYPELKEEASYSSMAFPASMYGEMYDEDSPEVLIS</sequence>
<dbReference type="AlphaFoldDB" id="A0A4S4LAP7"/>
<evidence type="ECO:0000256" key="1">
    <source>
        <dbReference type="ARBA" id="ARBA00022729"/>
    </source>
</evidence>
<dbReference type="SMART" id="SM00555">
    <property type="entry name" value="GIT"/>
    <property type="match status" value="2"/>
</dbReference>
<reference evidence="4 5" key="1">
    <citation type="submission" date="2019-02" db="EMBL/GenBank/DDBJ databases">
        <title>Genome sequencing of the rare red list fungi Bondarzewia mesenterica.</title>
        <authorList>
            <person name="Buettner E."/>
            <person name="Kellner H."/>
        </authorList>
    </citation>
    <scope>NUCLEOTIDE SEQUENCE [LARGE SCALE GENOMIC DNA]</scope>
    <source>
        <strain evidence="4 5">DSM 108281</strain>
    </source>
</reference>
<comment type="caution">
    <text evidence="4">The sequence shown here is derived from an EMBL/GenBank/DDBJ whole genome shotgun (WGS) entry which is preliminary data.</text>
</comment>